<dbReference type="EMBL" id="KV453859">
    <property type="protein sequence ID" value="ODV84101.1"/>
    <property type="molecule type" value="Genomic_DNA"/>
</dbReference>
<dbReference type="InterPro" id="IPR056948">
    <property type="entry name" value="PNGaseA_N"/>
</dbReference>
<dbReference type="STRING" id="983967.A0A1E4SX64"/>
<feature type="domain" description="Peptide N-acetyl-beta-D-glucosaminyl asparaginase amidase A N-terminal" evidence="1">
    <location>
        <begin position="21"/>
        <end position="377"/>
    </location>
</feature>
<accession>A0A1E4SX64</accession>
<dbReference type="PANTHER" id="PTHR31104">
    <property type="entry name" value="PEPTIDE-N4-(N-ACETYL-BETA-GLUCOSAMINYL)ASPARAGINE AMIDASE A PROTEIN"/>
    <property type="match status" value="1"/>
</dbReference>
<feature type="non-terminal residue" evidence="2">
    <location>
        <position position="1"/>
    </location>
</feature>
<organism evidence="2 3">
    <name type="scientific">[Candida] arabinofermentans NRRL YB-2248</name>
    <dbReference type="NCBI Taxonomy" id="983967"/>
    <lineage>
        <taxon>Eukaryota</taxon>
        <taxon>Fungi</taxon>
        <taxon>Dikarya</taxon>
        <taxon>Ascomycota</taxon>
        <taxon>Saccharomycotina</taxon>
        <taxon>Pichiomycetes</taxon>
        <taxon>Pichiales</taxon>
        <taxon>Pichiaceae</taxon>
        <taxon>Ogataea</taxon>
        <taxon>Ogataea/Candida clade</taxon>
    </lineage>
</organism>
<sequence>PPVHEVIEVGLPLLSYGPTVYNQSLLNYTFGNSWGHPAIVDYVAPPSNITFNQVVITLNTWVDGVQYDRLAHLYLDGSEIWRTSTIEPSGNLSHSFAQKDLSIYAKLFEKDTTLIFQLDNLITPRLTGAFNISLNALYFNSTPGFSLLPKDPAETDSNKEFLIQDIDDEIIPGALDTVFSSREAADQVFPLVKTDIPSRPPLVYIPDKDFTAPLPKLNTNTTKVKLELFVSGNAEEEFWWSNVLDEFTPVFEKHGHKLGGHGPCRVVNVFSNGYRIASANPYPVIFTGGVSPPLWNPIVSSGAFDLRALEVDLTSLLPLFWDDEENDITVEITNCIDDDDKLVGPPSGIGNNWITSANIVAWENELIADGTGEILAFDNSTKISSFGFAPPMIGMLQQIVRAEYTNKVNSTLYYTLLNGTTYNYTAESYNEAKQMSMINMKKFGDSQTILSVPESKHSFAVLDYITNETLSTLNYTHRYALTSKLETQPLIPGSGELSYGVNITRDIDIKVGIDGLTAVKLTSKENGTSNFTLSPNGNHGFGSSEHNLTITESAPLENATYNRHALGVNGTIIYDNV</sequence>
<evidence type="ECO:0000259" key="1">
    <source>
        <dbReference type="Pfam" id="PF12222"/>
    </source>
</evidence>
<keyword evidence="3" id="KW-1185">Reference proteome</keyword>
<dbReference type="OrthoDB" id="1612078at2759"/>
<reference evidence="3" key="1">
    <citation type="submission" date="2016-04" db="EMBL/GenBank/DDBJ databases">
        <title>Comparative genomics of biotechnologically important yeasts.</title>
        <authorList>
            <consortium name="DOE Joint Genome Institute"/>
            <person name="Riley R."/>
            <person name="Haridas S."/>
            <person name="Wolfe K.H."/>
            <person name="Lopes M.R."/>
            <person name="Hittinger C.T."/>
            <person name="Goker M."/>
            <person name="Salamov A."/>
            <person name="Wisecaver J."/>
            <person name="Long T.M."/>
            <person name="Aerts A.L."/>
            <person name="Barry K."/>
            <person name="Choi C."/>
            <person name="Clum A."/>
            <person name="Coughlan A.Y."/>
            <person name="Deshpande S."/>
            <person name="Douglass A.P."/>
            <person name="Hanson S.J."/>
            <person name="Klenk H.-P."/>
            <person name="Labutti K."/>
            <person name="Lapidus A."/>
            <person name="Lindquist E."/>
            <person name="Lipzen A."/>
            <person name="Meier-Kolthoff J.P."/>
            <person name="Ohm R.A."/>
            <person name="Otillar R.P."/>
            <person name="Pangilinan J."/>
            <person name="Peng Y."/>
            <person name="Rokas A."/>
            <person name="Rosa C.A."/>
            <person name="Scheuner C."/>
            <person name="Sibirny A.A."/>
            <person name="Slot J.C."/>
            <person name="Stielow J.B."/>
            <person name="Sun H."/>
            <person name="Kurtzman C.P."/>
            <person name="Blackwell M."/>
            <person name="Grigoriev I.V."/>
            <person name="Jeffries T.W."/>
        </authorList>
    </citation>
    <scope>NUCLEOTIDE SEQUENCE [LARGE SCALE GENOMIC DNA]</scope>
    <source>
        <strain evidence="3">NRRL YB-2248</strain>
    </source>
</reference>
<dbReference type="Proteomes" id="UP000094801">
    <property type="component" value="Unassembled WGS sequence"/>
</dbReference>
<evidence type="ECO:0000313" key="2">
    <source>
        <dbReference type="EMBL" id="ODV84101.1"/>
    </source>
</evidence>
<evidence type="ECO:0000313" key="3">
    <source>
        <dbReference type="Proteomes" id="UP000094801"/>
    </source>
</evidence>
<dbReference type="AlphaFoldDB" id="A0A1E4SX64"/>
<feature type="non-terminal residue" evidence="2">
    <location>
        <position position="577"/>
    </location>
</feature>
<protein>
    <recommendedName>
        <fullName evidence="1">Peptide N-acetyl-beta-D-glucosaminyl asparaginase amidase A N-terminal domain-containing protein</fullName>
    </recommendedName>
</protein>
<dbReference type="Pfam" id="PF12222">
    <property type="entry name" value="PNGaseA"/>
    <property type="match status" value="1"/>
</dbReference>
<proteinExistence type="predicted"/>
<name>A0A1E4SX64_9ASCO</name>
<gene>
    <name evidence="2" type="ORF">CANARDRAFT_188407</name>
</gene>
<dbReference type="InterPro" id="IPR021102">
    <property type="entry name" value="PNGase_A"/>
</dbReference>